<dbReference type="PANTHER" id="PTHR31435">
    <property type="entry name" value="PROTEIN NATD1"/>
    <property type="match status" value="1"/>
</dbReference>
<dbReference type="OrthoDB" id="9800945at2"/>
<reference evidence="2 3" key="1">
    <citation type="submission" date="2017-10" db="EMBL/GenBank/DDBJ databases">
        <title>Genome sequence of Caulobacter mirabilis FWC38.</title>
        <authorList>
            <person name="Fiebig A."/>
            <person name="Crosson S."/>
        </authorList>
    </citation>
    <scope>NUCLEOTIDE SEQUENCE [LARGE SCALE GENOMIC DNA]</scope>
    <source>
        <strain evidence="2 3">FWC 38</strain>
    </source>
</reference>
<evidence type="ECO:0000313" key="3">
    <source>
        <dbReference type="Proteomes" id="UP000228945"/>
    </source>
</evidence>
<sequence>MTHVTDNAAAGRYELVEDGETAYADYRRQSDRLIIDYVFSPPPLRGTGTSGRLMEGVVADARAKGLKITPLCGYAAAWLKRHPETHELLT</sequence>
<dbReference type="Proteomes" id="UP000228945">
    <property type="component" value="Chromosome"/>
</dbReference>
<keyword evidence="2" id="KW-0808">Transferase</keyword>
<keyword evidence="3" id="KW-1185">Reference proteome</keyword>
<accession>A0A2D2AV70</accession>
<feature type="domain" description="N-acetyltransferase" evidence="1">
    <location>
        <begin position="5"/>
        <end position="90"/>
    </location>
</feature>
<gene>
    <name evidence="2" type="ORF">CSW64_05235</name>
</gene>
<dbReference type="SUPFAM" id="SSF55729">
    <property type="entry name" value="Acyl-CoA N-acyltransferases (Nat)"/>
    <property type="match status" value="1"/>
</dbReference>
<protein>
    <submittedName>
        <fullName evidence="2">N-acetyltransferase</fullName>
    </submittedName>
</protein>
<organism evidence="2 3">
    <name type="scientific">Caulobacter mirabilis</name>
    <dbReference type="NCBI Taxonomy" id="69666"/>
    <lineage>
        <taxon>Bacteria</taxon>
        <taxon>Pseudomonadati</taxon>
        <taxon>Pseudomonadota</taxon>
        <taxon>Alphaproteobacteria</taxon>
        <taxon>Caulobacterales</taxon>
        <taxon>Caulobacteraceae</taxon>
        <taxon>Caulobacter</taxon>
    </lineage>
</organism>
<dbReference type="PROSITE" id="PS51729">
    <property type="entry name" value="GNAT_YJDJ"/>
    <property type="match status" value="1"/>
</dbReference>
<dbReference type="InterPro" id="IPR031165">
    <property type="entry name" value="GNAT_YJDJ"/>
</dbReference>
<dbReference type="KEGG" id="cmb:CSW64_05235"/>
<dbReference type="AlphaFoldDB" id="A0A2D2AV70"/>
<dbReference type="InterPro" id="IPR045057">
    <property type="entry name" value="Gcn5-rel_NAT"/>
</dbReference>
<dbReference type="RefSeq" id="WP_099621114.1">
    <property type="nucleotide sequence ID" value="NZ_CP024201.1"/>
</dbReference>
<dbReference type="PANTHER" id="PTHR31435:SF10">
    <property type="entry name" value="BSR4717 PROTEIN"/>
    <property type="match status" value="1"/>
</dbReference>
<proteinExistence type="predicted"/>
<name>A0A2D2AV70_9CAUL</name>
<dbReference type="GO" id="GO:0016740">
    <property type="term" value="F:transferase activity"/>
    <property type="evidence" value="ECO:0007669"/>
    <property type="project" value="UniProtKB-KW"/>
</dbReference>
<dbReference type="Pfam" id="PF14542">
    <property type="entry name" value="Acetyltransf_CG"/>
    <property type="match status" value="1"/>
</dbReference>
<evidence type="ECO:0000313" key="2">
    <source>
        <dbReference type="EMBL" id="ATQ41857.1"/>
    </source>
</evidence>
<dbReference type="Gene3D" id="3.40.630.30">
    <property type="match status" value="1"/>
</dbReference>
<dbReference type="EMBL" id="CP024201">
    <property type="protein sequence ID" value="ATQ41857.1"/>
    <property type="molecule type" value="Genomic_DNA"/>
</dbReference>
<evidence type="ECO:0000259" key="1">
    <source>
        <dbReference type="PROSITE" id="PS51729"/>
    </source>
</evidence>
<dbReference type="InterPro" id="IPR016181">
    <property type="entry name" value="Acyl_CoA_acyltransferase"/>
</dbReference>